<dbReference type="KEGG" id="pter:C2L65_37000"/>
<dbReference type="AlphaFoldDB" id="A0A2I8EPT3"/>
<dbReference type="GO" id="GO:0004803">
    <property type="term" value="F:transposase activity"/>
    <property type="evidence" value="ECO:0007669"/>
    <property type="project" value="InterPro"/>
</dbReference>
<evidence type="ECO:0000256" key="1">
    <source>
        <dbReference type="ARBA" id="ARBA00002190"/>
    </source>
</evidence>
<evidence type="ECO:0000256" key="4">
    <source>
        <dbReference type="ARBA" id="ARBA00023125"/>
    </source>
</evidence>
<dbReference type="InterPro" id="IPR036397">
    <property type="entry name" value="RNaseH_sf"/>
</dbReference>
<dbReference type="PROSITE" id="PS50994">
    <property type="entry name" value="INTEGRASE"/>
    <property type="match status" value="1"/>
</dbReference>
<evidence type="ECO:0000259" key="6">
    <source>
        <dbReference type="PROSITE" id="PS50994"/>
    </source>
</evidence>
<name>A0A2I8EPT3_9BURK</name>
<organism evidence="7 9">
    <name type="scientific">Paraburkholderia terrae</name>
    <dbReference type="NCBI Taxonomy" id="311230"/>
    <lineage>
        <taxon>Bacteria</taxon>
        <taxon>Pseudomonadati</taxon>
        <taxon>Pseudomonadota</taxon>
        <taxon>Betaproteobacteria</taxon>
        <taxon>Burkholderiales</taxon>
        <taxon>Burkholderiaceae</taxon>
        <taxon>Paraburkholderia</taxon>
    </lineage>
</organism>
<dbReference type="RefSeq" id="WP_042317413.1">
    <property type="nucleotide sequence ID" value="NZ_CP026112.1"/>
</dbReference>
<keyword evidence="3" id="KW-0815">Transposition</keyword>
<dbReference type="Proteomes" id="UP000243502">
    <property type="component" value="Chromosome 2"/>
</dbReference>
<dbReference type="SUPFAM" id="SSF53098">
    <property type="entry name" value="Ribonuclease H-like"/>
    <property type="match status" value="1"/>
</dbReference>
<gene>
    <name evidence="7" type="ORF">C2L65_18005</name>
    <name evidence="8" type="ORF">C2L65_37000</name>
</gene>
<accession>A0A2I8EPT3</accession>
<dbReference type="Gene3D" id="1.10.10.60">
    <property type="entry name" value="Homeodomain-like"/>
    <property type="match status" value="1"/>
</dbReference>
<dbReference type="EMBL" id="CP026113">
    <property type="protein sequence ID" value="AUT65167.1"/>
    <property type="molecule type" value="Genomic_DNA"/>
</dbReference>
<evidence type="ECO:0000256" key="2">
    <source>
        <dbReference type="ARBA" id="ARBA00006363"/>
    </source>
</evidence>
<comment type="similarity">
    <text evidence="2">Belongs to the transposase IS30 family.</text>
</comment>
<comment type="function">
    <text evidence="1">Required for the transposition of the insertion element.</text>
</comment>
<evidence type="ECO:0000256" key="3">
    <source>
        <dbReference type="ARBA" id="ARBA00022578"/>
    </source>
</evidence>
<sequence length="338" mass="37716">MEKRYQQLQPEERLTIASQHLQGSSIRAMARMLGRSPATVSRELARNCGPDRYASVPAQVLSVARRAAGRRPAKLDPQGVTWRIVLTLLDWKWSPQQISGTLKRMYPNDSSQRVSHETIYTAIYARPYGELRRQLVACLRHHRSDRMPRSRGTDRRGQIPDMVSIHVRPPEVDDRVMPGHWEGDFIKGANNASSVGVLVERSSRLVLLARMDDATAASALAGFSAKLNSIAAPLRQSFTYDQGKEMACHQELAAATGVKVYFCDPHSPWQRGTCENTNGLLRQYLPKGTDLSVYSQDDLDGIADSLNSRPRATHAFHSPFEVFATMLALASQPDNSVH</sequence>
<dbReference type="OrthoDB" id="9803231at2"/>
<reference evidence="7 9" key="1">
    <citation type="submission" date="2018-01" db="EMBL/GenBank/DDBJ databases">
        <title>Species boundaries and ecological features among Paraburkholderia terrae DSMZ17804T, P. hospita DSMZ17164T and P. caribensis DSMZ13236T.</title>
        <authorList>
            <person name="Pratama A.A."/>
        </authorList>
    </citation>
    <scope>NUCLEOTIDE SEQUENCE [LARGE SCALE GENOMIC DNA]</scope>
    <source>
        <strain evidence="7 9">DSM 17804</strain>
    </source>
</reference>
<dbReference type="NCBIfam" id="NF033563">
    <property type="entry name" value="transpos_IS30"/>
    <property type="match status" value="1"/>
</dbReference>
<dbReference type="InterPro" id="IPR053392">
    <property type="entry name" value="Transposase_IS30-like"/>
</dbReference>
<feature type="domain" description="Integrase catalytic" evidence="6">
    <location>
        <begin position="174"/>
        <end position="327"/>
    </location>
</feature>
<dbReference type="PANTHER" id="PTHR10948">
    <property type="entry name" value="TRANSPOSASE"/>
    <property type="match status" value="1"/>
</dbReference>
<keyword evidence="4" id="KW-0238">DNA-binding</keyword>
<protein>
    <submittedName>
        <fullName evidence="7">IS30 family transposase</fullName>
    </submittedName>
</protein>
<proteinExistence type="inferred from homology"/>
<dbReference type="Pfam" id="PF00665">
    <property type="entry name" value="rve"/>
    <property type="match status" value="1"/>
</dbReference>
<dbReference type="InterPro" id="IPR025246">
    <property type="entry name" value="IS30-like_HTH"/>
</dbReference>
<keyword evidence="5" id="KW-0233">DNA recombination</keyword>
<dbReference type="GO" id="GO:0005829">
    <property type="term" value="C:cytosol"/>
    <property type="evidence" value="ECO:0007669"/>
    <property type="project" value="TreeGrafter"/>
</dbReference>
<evidence type="ECO:0000313" key="8">
    <source>
        <dbReference type="EMBL" id="AUT65167.1"/>
    </source>
</evidence>
<dbReference type="GO" id="GO:0006313">
    <property type="term" value="P:DNA transposition"/>
    <property type="evidence" value="ECO:0007669"/>
    <property type="project" value="InterPro"/>
</dbReference>
<evidence type="ECO:0000313" key="9">
    <source>
        <dbReference type="Proteomes" id="UP000243502"/>
    </source>
</evidence>
<dbReference type="InterPro" id="IPR051917">
    <property type="entry name" value="Transposase-Integrase"/>
</dbReference>
<dbReference type="PANTHER" id="PTHR10948:SF23">
    <property type="entry name" value="TRANSPOSASE INSI FOR INSERTION SEQUENCE ELEMENT IS30A-RELATED"/>
    <property type="match status" value="1"/>
</dbReference>
<dbReference type="Gene3D" id="3.30.420.10">
    <property type="entry name" value="Ribonuclease H-like superfamily/Ribonuclease H"/>
    <property type="match status" value="1"/>
</dbReference>
<dbReference type="PROSITE" id="PS01043">
    <property type="entry name" value="TRANSPOSASE_IS30"/>
    <property type="match status" value="1"/>
</dbReference>
<dbReference type="GO" id="GO:0003677">
    <property type="term" value="F:DNA binding"/>
    <property type="evidence" value="ECO:0007669"/>
    <property type="project" value="UniProtKB-KW"/>
</dbReference>
<dbReference type="EMBL" id="CP026112">
    <property type="protein sequence ID" value="AUT61617.1"/>
    <property type="molecule type" value="Genomic_DNA"/>
</dbReference>
<dbReference type="KEGG" id="pter:C2L65_18005"/>
<dbReference type="InterPro" id="IPR001584">
    <property type="entry name" value="Integrase_cat-core"/>
</dbReference>
<dbReference type="Pfam" id="PF13936">
    <property type="entry name" value="HTH_38"/>
    <property type="match status" value="1"/>
</dbReference>
<dbReference type="InterPro" id="IPR012337">
    <property type="entry name" value="RNaseH-like_sf"/>
</dbReference>
<evidence type="ECO:0000313" key="7">
    <source>
        <dbReference type="EMBL" id="AUT61617.1"/>
    </source>
</evidence>
<dbReference type="InterPro" id="IPR001598">
    <property type="entry name" value="Transposase_IS30_CS"/>
</dbReference>
<dbReference type="GO" id="GO:0015074">
    <property type="term" value="P:DNA integration"/>
    <property type="evidence" value="ECO:0007669"/>
    <property type="project" value="InterPro"/>
</dbReference>
<dbReference type="Proteomes" id="UP000243502">
    <property type="component" value="Chromosome 3"/>
</dbReference>
<evidence type="ECO:0000256" key="5">
    <source>
        <dbReference type="ARBA" id="ARBA00023172"/>
    </source>
</evidence>